<evidence type="ECO:0000313" key="4">
    <source>
        <dbReference type="EMBL" id="RPA80566.1"/>
    </source>
</evidence>
<keyword evidence="5" id="KW-1185">Reference proteome</keyword>
<evidence type="ECO:0000313" key="5">
    <source>
        <dbReference type="Proteomes" id="UP000275078"/>
    </source>
</evidence>
<feature type="region of interest" description="Disordered" evidence="2">
    <location>
        <begin position="199"/>
        <end position="232"/>
    </location>
</feature>
<dbReference type="STRING" id="1160509.A0A3N4I578"/>
<dbReference type="InterPro" id="IPR007111">
    <property type="entry name" value="NACHT_NTPase"/>
</dbReference>
<protein>
    <recommendedName>
        <fullName evidence="3">NACHT domain-containing protein</fullName>
    </recommendedName>
</protein>
<dbReference type="InterPro" id="IPR056884">
    <property type="entry name" value="NPHP3-like_N"/>
</dbReference>
<dbReference type="Pfam" id="PF24883">
    <property type="entry name" value="NPHP3_N"/>
    <property type="match status" value="1"/>
</dbReference>
<dbReference type="EMBL" id="ML119687">
    <property type="protein sequence ID" value="RPA80566.1"/>
    <property type="molecule type" value="Genomic_DNA"/>
</dbReference>
<dbReference type="AlphaFoldDB" id="A0A3N4I578"/>
<dbReference type="PROSITE" id="PS50837">
    <property type="entry name" value="NACHT"/>
    <property type="match status" value="1"/>
</dbReference>
<gene>
    <name evidence="4" type="ORF">BJ508DRAFT_128555</name>
</gene>
<evidence type="ECO:0000256" key="2">
    <source>
        <dbReference type="SAM" id="MobiDB-lite"/>
    </source>
</evidence>
<dbReference type="PANTHER" id="PTHR10039:SF15">
    <property type="entry name" value="NACHT DOMAIN-CONTAINING PROTEIN"/>
    <property type="match status" value="1"/>
</dbReference>
<reference evidence="4 5" key="1">
    <citation type="journal article" date="2018" name="Nat. Ecol. Evol.">
        <title>Pezizomycetes genomes reveal the molecular basis of ectomycorrhizal truffle lifestyle.</title>
        <authorList>
            <person name="Murat C."/>
            <person name="Payen T."/>
            <person name="Noel B."/>
            <person name="Kuo A."/>
            <person name="Morin E."/>
            <person name="Chen J."/>
            <person name="Kohler A."/>
            <person name="Krizsan K."/>
            <person name="Balestrini R."/>
            <person name="Da Silva C."/>
            <person name="Montanini B."/>
            <person name="Hainaut M."/>
            <person name="Levati E."/>
            <person name="Barry K.W."/>
            <person name="Belfiori B."/>
            <person name="Cichocki N."/>
            <person name="Clum A."/>
            <person name="Dockter R.B."/>
            <person name="Fauchery L."/>
            <person name="Guy J."/>
            <person name="Iotti M."/>
            <person name="Le Tacon F."/>
            <person name="Lindquist E.A."/>
            <person name="Lipzen A."/>
            <person name="Malagnac F."/>
            <person name="Mello A."/>
            <person name="Molinier V."/>
            <person name="Miyauchi S."/>
            <person name="Poulain J."/>
            <person name="Riccioni C."/>
            <person name="Rubini A."/>
            <person name="Sitrit Y."/>
            <person name="Splivallo R."/>
            <person name="Traeger S."/>
            <person name="Wang M."/>
            <person name="Zifcakova L."/>
            <person name="Wipf D."/>
            <person name="Zambonelli A."/>
            <person name="Paolocci F."/>
            <person name="Nowrousian M."/>
            <person name="Ottonello S."/>
            <person name="Baldrian P."/>
            <person name="Spatafora J.W."/>
            <person name="Henrissat B."/>
            <person name="Nagy L.G."/>
            <person name="Aury J.M."/>
            <person name="Wincker P."/>
            <person name="Grigoriev I.V."/>
            <person name="Bonfante P."/>
            <person name="Martin F.M."/>
        </authorList>
    </citation>
    <scope>NUCLEOTIDE SEQUENCE [LARGE SCALE GENOMIC DNA]</scope>
    <source>
        <strain evidence="4 5">RN42</strain>
    </source>
</reference>
<dbReference type="Gene3D" id="3.40.50.300">
    <property type="entry name" value="P-loop containing nucleotide triphosphate hydrolases"/>
    <property type="match status" value="1"/>
</dbReference>
<feature type="compositionally biased region" description="Polar residues" evidence="2">
    <location>
        <begin position="202"/>
        <end position="223"/>
    </location>
</feature>
<dbReference type="InterPro" id="IPR027417">
    <property type="entry name" value="P-loop_NTPase"/>
</dbReference>
<feature type="domain" description="NACHT" evidence="3">
    <location>
        <begin position="414"/>
        <end position="529"/>
    </location>
</feature>
<proteinExistence type="predicted"/>
<dbReference type="OrthoDB" id="6161812at2759"/>
<evidence type="ECO:0000259" key="3">
    <source>
        <dbReference type="PROSITE" id="PS50837"/>
    </source>
</evidence>
<sequence length="1036" mass="117736">MTSQPLRVETATANQIPLSASKAVSQAHHDALWIARDRLLAELSPQERGMFTDCETWEDVIKSIQLSPAYQKHSRSQLRRMLGPIERFSRGLAPFFDVISILVSARPEWAAVFWGSLRLVLTLASNYLSYFAKIGKLLEDLLKELPRFREIHNIISVKGEAMGETNDQKSGFKRYDQSTNKIGLGHYMVEVETPKDPKIAVNESQDPTKPGISISSSSTQANRSSDDRLFESDAEIPRRLHPMAEASRSRISDSIISIYQNIMAMLQELVKVFAHQNGTPKSSLRVLCGTIWRSFDERVMDWTEEIRKQKAFLVDEMAVIEFRLTIEAYGERRSERELHFRAEREADAKSRSKSTRKRKERIRTKARVWIAPPEFAEEHEQASEARVEGTTEWFGDHDQISRWRTDELDPTVGTILWVHGNAGTGKTTLAAALIDELREEAGITVLYFYFTQTSSCKKRTSDSALRSILAQIVQQHPDSEPLLDALALTMSDRFGGQLKATFRELLELAQLVLSTILENTRIVLDGIDECEDFDQLLPMISFLADQNSPVKFLLLSRPGVQSLLKMVDEDDCMNLNDPMISEYTRHDIRHYLAREVSSMIAHGELSIIDYSAASYVDKLALGSNGMFLWARLAIRLLQSPALTLGQKKEIVQSIVLPEGLEKIYDRMLERMSTRSVTVQDLARKLLVLLTYGILGDFPLRFSEDMLSYKLKGPDRSGHLRITLLCLDYLDSTMPRLPICNGRDSETAAIRDGLEKGRPFMKYALAYWPHHLSSIVKAIRPIARWQGLRDSLIRYLGNQFMLLAGIEAHYLLGVKLPVVTQHLFSFADCIISGHMESESIHVPKDIKILAGNLADFGRDLLQIEAIWGERLCQQPYLIWHDVTAFIDCHFLRPTRATTVSHLMPELHDESFSSRPISSKSVLSLDGQRIAILSVWSSREFECEYRRSVASPGRNYKLDTFESFKPLCKGWKATYKIKTTQLPLLTVHSVELDIAPSDIWCRVLEGLRPNQASGSDFTFSIPLSIARKDLRTFSIMQF</sequence>
<organism evidence="4 5">
    <name type="scientific">Ascobolus immersus RN42</name>
    <dbReference type="NCBI Taxonomy" id="1160509"/>
    <lineage>
        <taxon>Eukaryota</taxon>
        <taxon>Fungi</taxon>
        <taxon>Dikarya</taxon>
        <taxon>Ascomycota</taxon>
        <taxon>Pezizomycotina</taxon>
        <taxon>Pezizomycetes</taxon>
        <taxon>Pezizales</taxon>
        <taxon>Ascobolaceae</taxon>
        <taxon>Ascobolus</taxon>
    </lineage>
</organism>
<keyword evidence="1" id="KW-0677">Repeat</keyword>
<dbReference type="PANTHER" id="PTHR10039">
    <property type="entry name" value="AMELOGENIN"/>
    <property type="match status" value="1"/>
</dbReference>
<evidence type="ECO:0000256" key="1">
    <source>
        <dbReference type="ARBA" id="ARBA00022737"/>
    </source>
</evidence>
<dbReference type="InterPro" id="IPR056125">
    <property type="entry name" value="DUF7708"/>
</dbReference>
<accession>A0A3N4I578</accession>
<dbReference type="Proteomes" id="UP000275078">
    <property type="component" value="Unassembled WGS sequence"/>
</dbReference>
<dbReference type="SUPFAM" id="SSF52540">
    <property type="entry name" value="P-loop containing nucleoside triphosphate hydrolases"/>
    <property type="match status" value="1"/>
</dbReference>
<dbReference type="Pfam" id="PF24809">
    <property type="entry name" value="DUF7708"/>
    <property type="match status" value="1"/>
</dbReference>
<name>A0A3N4I578_ASCIM</name>